<organism evidence="1 2">
    <name type="scientific">Actinokineospora iranica</name>
    <dbReference type="NCBI Taxonomy" id="1271860"/>
    <lineage>
        <taxon>Bacteria</taxon>
        <taxon>Bacillati</taxon>
        <taxon>Actinomycetota</taxon>
        <taxon>Actinomycetes</taxon>
        <taxon>Pseudonocardiales</taxon>
        <taxon>Pseudonocardiaceae</taxon>
        <taxon>Actinokineospora</taxon>
    </lineage>
</organism>
<dbReference type="Proteomes" id="UP000199501">
    <property type="component" value="Unassembled WGS sequence"/>
</dbReference>
<evidence type="ECO:0000313" key="1">
    <source>
        <dbReference type="EMBL" id="SDC89911.1"/>
    </source>
</evidence>
<sequence length="133" mass="14495">MAVMSTCGECGDPVEAVVMIDKRGVPHGDDGHNVVYDHTTAFACPKAHGSVAHFSHDCFAPPWEEEWDMWWSWELTEAAVDALRTGLVHCPAPLDPDCECAAHISLRKTRPLIRKARVSVTLSKAGVPAFASL</sequence>
<dbReference type="STRING" id="1271860.SAMN05216174_105206"/>
<protein>
    <submittedName>
        <fullName evidence="1">Uncharacterized protein</fullName>
    </submittedName>
</protein>
<proteinExistence type="predicted"/>
<gene>
    <name evidence="1" type="ORF">SAMN05216174_105206</name>
</gene>
<dbReference type="EMBL" id="FMZZ01000005">
    <property type="protein sequence ID" value="SDC89911.1"/>
    <property type="molecule type" value="Genomic_DNA"/>
</dbReference>
<accession>A0A1G6QCI8</accession>
<reference evidence="2" key="1">
    <citation type="submission" date="2016-10" db="EMBL/GenBank/DDBJ databases">
        <authorList>
            <person name="Varghese N."/>
            <person name="Submissions S."/>
        </authorList>
    </citation>
    <scope>NUCLEOTIDE SEQUENCE [LARGE SCALE GENOMIC DNA]</scope>
    <source>
        <strain evidence="2">IBRC-M 10403</strain>
    </source>
</reference>
<dbReference type="AlphaFoldDB" id="A0A1G6QCI8"/>
<name>A0A1G6QCI8_9PSEU</name>
<evidence type="ECO:0000313" key="2">
    <source>
        <dbReference type="Proteomes" id="UP000199501"/>
    </source>
</evidence>
<keyword evidence="2" id="KW-1185">Reference proteome</keyword>